<sequence>MPKVSVITPMYNAERFIGATIESVRAQTLQDWEHIVVDDGSTDGSTEVVKRYLPLEPRLKLVQQPNGGVSKARNRGFCESSPESDYIVFFDADDIMEPEMLATLSAHLDQYPEVGMVFCRLRRIDAEGQPLEDTQNTVVKRYQPTRFWVRPLAETELHTPFCSFFCLNIILPSTTMLRRAVFQQTPGFDETFGHVFEDADLFFQMALRAPVHYLPIRVVRYRSHEDQSTSIKYLERYGQQEQKLLHKWRSMEGLSPEQERMVKEAFWFRETRLLPYQGFQAGWRHLKKGQVLHTARFWGGAMKRYVKGLMTRPR</sequence>
<dbReference type="STRING" id="454171.CP488_01674"/>
<protein>
    <submittedName>
        <fullName evidence="2">Glycosyltransferases involved in cell wall biogenesis</fullName>
    </submittedName>
</protein>
<dbReference type="InParanoid" id="S0EZF2"/>
<dbReference type="InterPro" id="IPR001173">
    <property type="entry name" value="Glyco_trans_2-like"/>
</dbReference>
<dbReference type="Pfam" id="PF00535">
    <property type="entry name" value="Glycos_transf_2"/>
    <property type="match status" value="1"/>
</dbReference>
<dbReference type="eggNOG" id="COG1216">
    <property type="taxonomic scope" value="Bacteria"/>
</dbReference>
<gene>
    <name evidence="2" type="ORF">CCALI_02418</name>
</gene>
<dbReference type="InterPro" id="IPR050834">
    <property type="entry name" value="Glycosyltransf_2"/>
</dbReference>
<dbReference type="AlphaFoldDB" id="S0EZF2"/>
<dbReference type="PANTHER" id="PTHR43685">
    <property type="entry name" value="GLYCOSYLTRANSFERASE"/>
    <property type="match status" value="1"/>
</dbReference>
<keyword evidence="3" id="KW-1185">Reference proteome</keyword>
<dbReference type="EMBL" id="HF951689">
    <property type="protein sequence ID" value="CCW36222.1"/>
    <property type="molecule type" value="Genomic_DNA"/>
</dbReference>
<name>S0EZF2_CHTCT</name>
<dbReference type="OrthoDB" id="9815829at2"/>
<dbReference type="HOGENOM" id="CLU_025996_0_0_0"/>
<evidence type="ECO:0000313" key="3">
    <source>
        <dbReference type="Proteomes" id="UP000014227"/>
    </source>
</evidence>
<keyword evidence="2" id="KW-0808">Transferase</keyword>
<dbReference type="Proteomes" id="UP000014227">
    <property type="component" value="Chromosome I"/>
</dbReference>
<evidence type="ECO:0000259" key="1">
    <source>
        <dbReference type="Pfam" id="PF00535"/>
    </source>
</evidence>
<dbReference type="GO" id="GO:0016740">
    <property type="term" value="F:transferase activity"/>
    <property type="evidence" value="ECO:0007669"/>
    <property type="project" value="UniProtKB-KW"/>
</dbReference>
<dbReference type="KEGG" id="ccz:CCALI_02418"/>
<dbReference type="PATRIC" id="fig|1303518.3.peg.2518"/>
<proteinExistence type="predicted"/>
<feature type="domain" description="Glycosyltransferase 2-like" evidence="1">
    <location>
        <begin position="5"/>
        <end position="165"/>
    </location>
</feature>
<dbReference type="RefSeq" id="WP_016483736.1">
    <property type="nucleotide sequence ID" value="NC_021487.1"/>
</dbReference>
<dbReference type="Gene3D" id="3.90.550.10">
    <property type="entry name" value="Spore Coat Polysaccharide Biosynthesis Protein SpsA, Chain A"/>
    <property type="match status" value="1"/>
</dbReference>
<dbReference type="SUPFAM" id="SSF53448">
    <property type="entry name" value="Nucleotide-diphospho-sugar transferases"/>
    <property type="match status" value="1"/>
</dbReference>
<dbReference type="PANTHER" id="PTHR43685:SF2">
    <property type="entry name" value="GLYCOSYLTRANSFERASE 2-LIKE DOMAIN-CONTAINING PROTEIN"/>
    <property type="match status" value="1"/>
</dbReference>
<organism evidence="2 3">
    <name type="scientific">Chthonomonas calidirosea (strain DSM 23976 / ICMP 18418 / T49)</name>
    <dbReference type="NCBI Taxonomy" id="1303518"/>
    <lineage>
        <taxon>Bacteria</taxon>
        <taxon>Bacillati</taxon>
        <taxon>Armatimonadota</taxon>
        <taxon>Chthonomonadia</taxon>
        <taxon>Chthonomonadales</taxon>
        <taxon>Chthonomonadaceae</taxon>
        <taxon>Chthonomonas</taxon>
    </lineage>
</organism>
<dbReference type="FunCoup" id="S0EZF2">
    <property type="interactions" value="16"/>
</dbReference>
<evidence type="ECO:0000313" key="2">
    <source>
        <dbReference type="EMBL" id="CCW36222.1"/>
    </source>
</evidence>
<accession>S0EZF2</accession>
<dbReference type="InterPro" id="IPR029044">
    <property type="entry name" value="Nucleotide-diphossugar_trans"/>
</dbReference>
<reference evidence="3" key="1">
    <citation type="submission" date="2013-03" db="EMBL/GenBank/DDBJ databases">
        <title>Genome sequence of Chthonomonas calidirosea, the first sequenced genome from the Armatimonadetes phylum (formally candidate division OP10).</title>
        <authorList>
            <person name="Lee K.C.Y."/>
            <person name="Morgan X.C."/>
            <person name="Dunfield P.F."/>
            <person name="Tamas I."/>
            <person name="Houghton K.M."/>
            <person name="Vyssotski M."/>
            <person name="Ryan J.L.J."/>
            <person name="Lagutin K."/>
            <person name="McDonald I.R."/>
            <person name="Stott M.B."/>
        </authorList>
    </citation>
    <scope>NUCLEOTIDE SEQUENCE [LARGE SCALE GENOMIC DNA]</scope>
    <source>
        <strain evidence="3">DSM 23976 / ICMP 18418 / T49</strain>
    </source>
</reference>